<keyword evidence="3 11" id="KW-0349">Heme</keyword>
<evidence type="ECO:0000256" key="11">
    <source>
        <dbReference type="PIRSR" id="PIRSR602401-1"/>
    </source>
</evidence>
<comment type="cofactor">
    <cofactor evidence="11">
        <name>heme</name>
        <dbReference type="ChEBI" id="CHEBI:30413"/>
    </cofactor>
</comment>
<evidence type="ECO:0000256" key="1">
    <source>
        <dbReference type="ARBA" id="ARBA00004370"/>
    </source>
</evidence>
<feature type="binding site" description="axial binding residue" evidence="11">
    <location>
        <position position="2181"/>
    </location>
    <ligand>
        <name>heme</name>
        <dbReference type="ChEBI" id="CHEBI:30413"/>
    </ligand>
    <ligandPart>
        <name>Fe</name>
        <dbReference type="ChEBI" id="CHEBI:18248"/>
    </ligandPart>
</feature>
<keyword evidence="5 11" id="KW-0479">Metal-binding</keyword>
<comment type="caution">
    <text evidence="14">The sequence shown here is derived from an EMBL/GenBank/DDBJ whole genome shotgun (WGS) entry which is preliminary data.</text>
</comment>
<dbReference type="PROSITE" id="PS00086">
    <property type="entry name" value="CYTOCHROME_P450"/>
    <property type="match status" value="3"/>
</dbReference>
<evidence type="ECO:0000256" key="2">
    <source>
        <dbReference type="ARBA" id="ARBA00010617"/>
    </source>
</evidence>
<dbReference type="GO" id="GO:0005506">
    <property type="term" value="F:iron ion binding"/>
    <property type="evidence" value="ECO:0007669"/>
    <property type="project" value="InterPro"/>
</dbReference>
<dbReference type="Gene3D" id="1.10.630.10">
    <property type="entry name" value="Cytochrome P450"/>
    <property type="match status" value="3"/>
</dbReference>
<feature type="region of interest" description="Disordered" evidence="12">
    <location>
        <begin position="804"/>
        <end position="986"/>
    </location>
</feature>
<evidence type="ECO:0000256" key="4">
    <source>
        <dbReference type="ARBA" id="ARBA00022692"/>
    </source>
</evidence>
<dbReference type="OrthoDB" id="1470350at2759"/>
<feature type="compositionally biased region" description="Low complexity" evidence="12">
    <location>
        <begin position="1581"/>
        <end position="1591"/>
    </location>
</feature>
<keyword evidence="9" id="KW-0503">Monooxygenase</keyword>
<evidence type="ECO:0000313" key="15">
    <source>
        <dbReference type="Proteomes" id="UP000636709"/>
    </source>
</evidence>
<evidence type="ECO:0000256" key="8">
    <source>
        <dbReference type="ARBA" id="ARBA00023004"/>
    </source>
</evidence>
<dbReference type="GO" id="GO:0020037">
    <property type="term" value="F:heme binding"/>
    <property type="evidence" value="ECO:0007669"/>
    <property type="project" value="InterPro"/>
</dbReference>
<dbReference type="InterPro" id="IPR050665">
    <property type="entry name" value="Cytochrome_P450_Monooxygen"/>
</dbReference>
<keyword evidence="8 11" id="KW-0408">Iron</keyword>
<feature type="compositionally biased region" description="Basic and acidic residues" evidence="12">
    <location>
        <begin position="804"/>
        <end position="813"/>
    </location>
</feature>
<evidence type="ECO:0000256" key="13">
    <source>
        <dbReference type="SAM" id="Phobius"/>
    </source>
</evidence>
<keyword evidence="7" id="KW-0560">Oxidoreductase</keyword>
<evidence type="ECO:0000256" key="10">
    <source>
        <dbReference type="ARBA" id="ARBA00023136"/>
    </source>
</evidence>
<dbReference type="PRINTS" id="PR00385">
    <property type="entry name" value="P450"/>
</dbReference>
<keyword evidence="6 13" id="KW-1133">Transmembrane helix</keyword>
<dbReference type="PANTHER" id="PTHR24282:SF151">
    <property type="entry name" value="OS07G0635700 PROTEIN"/>
    <property type="match status" value="1"/>
</dbReference>
<evidence type="ECO:0000256" key="12">
    <source>
        <dbReference type="SAM" id="MobiDB-lite"/>
    </source>
</evidence>
<feature type="compositionally biased region" description="Basic residues" evidence="12">
    <location>
        <begin position="943"/>
        <end position="954"/>
    </location>
</feature>
<dbReference type="Proteomes" id="UP000636709">
    <property type="component" value="Unassembled WGS sequence"/>
</dbReference>
<gene>
    <name evidence="14" type="ORF">HU200_052070</name>
</gene>
<evidence type="ECO:0000256" key="7">
    <source>
        <dbReference type="ARBA" id="ARBA00023002"/>
    </source>
</evidence>
<evidence type="ECO:0000256" key="6">
    <source>
        <dbReference type="ARBA" id="ARBA00022989"/>
    </source>
</evidence>
<comment type="similarity">
    <text evidence="2">Belongs to the cytochrome P450 family.</text>
</comment>
<dbReference type="PRINTS" id="PR00463">
    <property type="entry name" value="EP450I"/>
</dbReference>
<organism evidence="14 15">
    <name type="scientific">Digitaria exilis</name>
    <dbReference type="NCBI Taxonomy" id="1010633"/>
    <lineage>
        <taxon>Eukaryota</taxon>
        <taxon>Viridiplantae</taxon>
        <taxon>Streptophyta</taxon>
        <taxon>Embryophyta</taxon>
        <taxon>Tracheophyta</taxon>
        <taxon>Spermatophyta</taxon>
        <taxon>Magnoliopsida</taxon>
        <taxon>Liliopsida</taxon>
        <taxon>Poales</taxon>
        <taxon>Poaceae</taxon>
        <taxon>PACMAD clade</taxon>
        <taxon>Panicoideae</taxon>
        <taxon>Panicodae</taxon>
        <taxon>Paniceae</taxon>
        <taxon>Anthephorinae</taxon>
        <taxon>Digitaria</taxon>
    </lineage>
</organism>
<keyword evidence="15" id="KW-1185">Reference proteome</keyword>
<evidence type="ECO:0000256" key="5">
    <source>
        <dbReference type="ARBA" id="ARBA00022723"/>
    </source>
</evidence>
<reference evidence="14" key="1">
    <citation type="submission" date="2020-07" db="EMBL/GenBank/DDBJ databases">
        <title>Genome sequence and genetic diversity analysis of an under-domesticated orphan crop, white fonio (Digitaria exilis).</title>
        <authorList>
            <person name="Bennetzen J.L."/>
            <person name="Chen S."/>
            <person name="Ma X."/>
            <person name="Wang X."/>
            <person name="Yssel A.E.J."/>
            <person name="Chaluvadi S.R."/>
            <person name="Johnson M."/>
            <person name="Gangashetty P."/>
            <person name="Hamidou F."/>
            <person name="Sanogo M.D."/>
            <person name="Zwaenepoel A."/>
            <person name="Wallace J."/>
            <person name="Van De Peer Y."/>
            <person name="Van Deynze A."/>
        </authorList>
    </citation>
    <scope>NUCLEOTIDE SEQUENCE</scope>
    <source>
        <tissue evidence="14">Leaves</tissue>
    </source>
</reference>
<dbReference type="GO" id="GO:0006629">
    <property type="term" value="P:lipid metabolic process"/>
    <property type="evidence" value="ECO:0007669"/>
    <property type="project" value="UniProtKB-ARBA"/>
</dbReference>
<feature type="compositionally biased region" description="Low complexity" evidence="12">
    <location>
        <begin position="845"/>
        <end position="855"/>
    </location>
</feature>
<feature type="region of interest" description="Disordered" evidence="12">
    <location>
        <begin position="736"/>
        <end position="774"/>
    </location>
</feature>
<evidence type="ECO:0000313" key="14">
    <source>
        <dbReference type="EMBL" id="KAF8668867.1"/>
    </source>
</evidence>
<evidence type="ECO:0008006" key="16">
    <source>
        <dbReference type="Google" id="ProtNLM"/>
    </source>
</evidence>
<dbReference type="GO" id="GO:0004497">
    <property type="term" value="F:monooxygenase activity"/>
    <property type="evidence" value="ECO:0007669"/>
    <property type="project" value="UniProtKB-KW"/>
</dbReference>
<evidence type="ECO:0000256" key="3">
    <source>
        <dbReference type="ARBA" id="ARBA00022617"/>
    </source>
</evidence>
<sequence length="2285" mass="254466">MDTHKLLRARARTRRTGGLSPATVLPLRVHFRHLLQFFPLRFPKLMEEEQASLTQHACIAFWSPVYLPHDWISKRPHVLSPSHSETEATTPHHQSPHIHTISFLSLPSSSVPVVVLGAMGYGWLVWTVLAAALASWAFDAAVRLVWRPRAGVRGPGYGFFHGNLRDVRRLRAAGAAVKLDVADHDFIPIAQPQFREWIPRYGRVFLYWFGTTPNICVGDYAMAKQVLADRTGLFPKNRTNANLLRLLGDGLVLTNGDDWQRHKRVVHPAFNMDKLKYAMARAPMRLVPRVRMHMGCLLRADLASQQKNGYQQVTIELSDQFEELTADVISHTAFGSSYKEGKQVFQCLKELQVWKLDKEVRRTLMKIIKNRLAAKDKAGYGNDLLGLMLEACAPEHGEAPLLTMDEIIDECKTFFFAGQETTSHLLTWDKLREEVRRECGDRDHPPTHDMLNKLKLMNLFILETLRLYSPVPLIRRRTRSPVELGGIVVPEDSLLTIPIATLHRDREVWGDDAGEFNPLRFDAGTTKTAPKNLSALLAFSSGPRSCIGQNFAMIETRAAIAAILQRFKLELSPEYVHAPTDVITLRPKYGLPMIVTSADALYQSKSCFLDISSFDKSVRLVNHAEDFPGLRAQVPSRPRCLYKGAEAESLTHQEAAGFQFHTPGGLHAETFPLNPAQLFSNRAGPLLLLPAQPDLPLSLSPFLSPACGPLLIFFIPIAHEQNSALSPASVRRAAAGLHPPPRAFPRPTSQSPSIRAPCAPPPRAAPTEQSCSRASPFDSTPWCFVGRIQPHPEIHRAADHPLPEHLSDAEDRAPPPISSDSGRYRSPPPMSFPLPESSPRLALFSTAPPTLSSSPSSPPPSTRVSTASDPPRPHHRASRKGEEHSKPFPPLSSALSCTNDDAVDLRTPPLNPQNGFPVSPSLFQAKHGEKQSTLALPQPSPAKLRRGTERRRRQPFLSGELNRPGESEPPDGNPTAQIRSSAGPVVPTPKYGTIGGDMGYGWLVWAALTAALVSLAFDAVVRLVWRPRAMERRLWAQGLRGPGYGFFHGNIRDMRRLRAGGAAVKLNVGDHDYIPIVLPEFREWIPRYAGRVFLYWLGTTPNICVADYAVAKKVLADRTGMLPKNRMNASVLRLFGDGLVLSNGDDWQRHKRVVHPAFNMDKLKLHDAPRATWARAACFIYVLMMTASMADCARSMVTGWEADLAAQQKKGYQQVTIELSDQFEELTADVISHTAFGSSYKEGKQVFQCLKELQSIAFSSFFVENRRVWKLDKEVRTTLMKIIKNRLATKENAGYGNDLLGLMLEAWAPEHGGDQLLSMDEIVNECKTFFLAGQEAPSRLLTWAMFLLCTHPEWQDKLREEVRRECGDDRDRPPTHDMLNKLKLTLRLYSPVPFIRRRTRSPVELGGVVVPKDSLLTIPFATLHRDREVWGDDAGEFNPLRFDAGAPKNLSALLAFSSGPRSCIGQNFAMIEIRAVVAAILQRFKLKLSPEYVHAPTDVLTVRPKYGLPMIRELLNSARVALGRGADARVQKPREPAGLLSLRYKVPLPLRHCQPPPWPAPARRPRRRPAAHKPPQPPSPSFLISSSSSLPSAPPIGDLPLPSYGGVGCRLRSAAIAPTTATGHPLQLSAMEPSPRTPTLGALKTLSRRLPPPPAADGDLAADRPTHNPPVRPARCSSQANSRTDALSAGAIIGGDMGYGWLVSAALAAALASWAFDAVVRLVWRPRAVERRLQAQGLRGHRYGFFHGNLRDMRRLRAAAAAVKLDVGDHDYIPIAQPEFREWIPRYGQAALVSELEIAGRVFLHWSGTTPNICVADYAVVKKVLADRTGMFPKNRMNANMLRLFGDGLVLSNGVYWQRHKRVVHPAFNMDKLKVRIDTRVRTPCAWAACFFILTMAHCARSMVAGWEADLARRQKKGYQQLRIELSDPLEELTADVISHTAFGSSYREGKQVFQCLKELQSIAFTSLFAQNRRVWKLDKQVRSTLMKIIKNRLAAKENAGYGNDLLGLMLEACAPEHGGDQLLSMDEIVNECKTFFLAGQETTSRLLTWVMFLLCTHPEWQDKLREEVRRECGDDRDQPPTHDMLNKLKLMNLFILETLRLYSPVPLIRRRTRSPVELGGVVVPEDSLLTIPIATLHRDREVWGDDAGEFNPLRFDAGATKMAPKNLSALLAFSSGPRSCIGQNFAMIETKAVVAAILQRFKLALSPEYVHAPTEVITLRPKYGLPMISVSCEPLNCVRGWNCLHRPGYGDGREPSEPPTHYRKFFSQRSSSLALASPPTTPPL</sequence>
<dbReference type="PANTHER" id="PTHR24282">
    <property type="entry name" value="CYTOCHROME P450 FAMILY MEMBER"/>
    <property type="match status" value="1"/>
</dbReference>
<dbReference type="GO" id="GO:0016020">
    <property type="term" value="C:membrane"/>
    <property type="evidence" value="ECO:0007669"/>
    <property type="project" value="UniProtKB-SubCell"/>
</dbReference>
<feature type="transmembrane region" description="Helical" evidence="13">
    <location>
        <begin position="1002"/>
        <end position="1025"/>
    </location>
</feature>
<keyword evidence="10 13" id="KW-0472">Membrane</keyword>
<dbReference type="Pfam" id="PF00067">
    <property type="entry name" value="p450"/>
    <property type="match status" value="4"/>
</dbReference>
<dbReference type="GO" id="GO:0016705">
    <property type="term" value="F:oxidoreductase activity, acting on paired donors, with incorporation or reduction of molecular oxygen"/>
    <property type="evidence" value="ECO:0007669"/>
    <property type="project" value="InterPro"/>
</dbReference>
<dbReference type="InterPro" id="IPR036396">
    <property type="entry name" value="Cyt_P450_sf"/>
</dbReference>
<dbReference type="InterPro" id="IPR001128">
    <property type="entry name" value="Cyt_P450"/>
</dbReference>
<accession>A0A835E4P1</accession>
<dbReference type="SUPFAM" id="SSF48264">
    <property type="entry name" value="Cytochrome P450"/>
    <property type="match status" value="3"/>
</dbReference>
<protein>
    <recommendedName>
        <fullName evidence="16">Cytochrome P450</fullName>
    </recommendedName>
</protein>
<dbReference type="EMBL" id="JACEFO010002273">
    <property type="protein sequence ID" value="KAF8668867.1"/>
    <property type="molecule type" value="Genomic_DNA"/>
</dbReference>
<evidence type="ECO:0000256" key="9">
    <source>
        <dbReference type="ARBA" id="ARBA00023033"/>
    </source>
</evidence>
<keyword evidence="4 13" id="KW-0812">Transmembrane</keyword>
<proteinExistence type="inferred from homology"/>
<feature type="region of interest" description="Disordered" evidence="12">
    <location>
        <begin position="1647"/>
        <end position="1680"/>
    </location>
</feature>
<comment type="subcellular location">
    <subcellularLocation>
        <location evidence="1">Membrane</location>
    </subcellularLocation>
</comment>
<feature type="region of interest" description="Disordered" evidence="12">
    <location>
        <begin position="1554"/>
        <end position="1597"/>
    </location>
</feature>
<dbReference type="InterPro" id="IPR017972">
    <property type="entry name" value="Cyt_P450_CS"/>
</dbReference>
<name>A0A835E4P1_9POAL</name>
<dbReference type="InterPro" id="IPR002401">
    <property type="entry name" value="Cyt_P450_E_grp-I"/>
</dbReference>